<dbReference type="CDD" id="cd01763">
    <property type="entry name" value="Ubl_SUMO_like"/>
    <property type="match status" value="1"/>
</dbReference>
<proteinExistence type="predicted"/>
<reference evidence="5 6" key="1">
    <citation type="submission" date="2024-04" db="EMBL/GenBank/DDBJ databases">
        <authorList>
            <person name="Rising A."/>
            <person name="Reimegard J."/>
            <person name="Sonavane S."/>
            <person name="Akerstrom W."/>
            <person name="Nylinder S."/>
            <person name="Hedman E."/>
            <person name="Kallberg Y."/>
        </authorList>
    </citation>
    <scope>NUCLEOTIDE SEQUENCE [LARGE SCALE GENOMIC DNA]</scope>
</reference>
<comment type="subcellular location">
    <subcellularLocation>
        <location evidence="1">Nucleus</location>
    </subcellularLocation>
</comment>
<evidence type="ECO:0000256" key="3">
    <source>
        <dbReference type="SAM" id="MobiDB-lite"/>
    </source>
</evidence>
<dbReference type="PANTHER" id="PTHR47187:SF1">
    <property type="entry name" value="NFATC2-INTERACTING PROTEIN"/>
    <property type="match status" value="1"/>
</dbReference>
<keyword evidence="6" id="KW-1185">Reference proteome</keyword>
<dbReference type="Proteomes" id="UP001497382">
    <property type="component" value="Unassembled WGS sequence"/>
</dbReference>
<gene>
    <name evidence="5" type="ORF">LARSCL_LOCUS9710</name>
</gene>
<feature type="region of interest" description="Disordered" evidence="3">
    <location>
        <begin position="35"/>
        <end position="132"/>
    </location>
</feature>
<evidence type="ECO:0000259" key="4">
    <source>
        <dbReference type="Pfam" id="PF11976"/>
    </source>
</evidence>
<sequence length="373" mass="42701">MSENSSDEDISPVFAFRADNIMKKQREAYLDLLKKAEEDTKVTETVEDKEKELLSKIQEKLQKKPRGKRKDHTKAPPPNIEEKSHPSKRNTYNNNILDKRAGSSRRNKKSTEEDADKGSKSKMEESPSINLPAAAKRKLLKIDLENNLERKRIKELNKRVLKSCVSSTVDDQNISLEMETEQNVTLKINYLSETSKITVGENEKFSSIFSKIADLFKLKITEVTLCLREEIINFDETPQSLKVKAWEIIDCIPYKSAEEMQDDADSSKILIKMQSNDSKKKIDIYAHKLEKFRDIMERYANVRSLPLKDLIFEFDGEKINDSDTPDNLDMESGSCVDVKVIGGSLKSTKPSVPYVDLEKEEPPNKMIDICVLD</sequence>
<feature type="compositionally biased region" description="Basic residues" evidence="3">
    <location>
        <begin position="63"/>
        <end position="72"/>
    </location>
</feature>
<evidence type="ECO:0000256" key="1">
    <source>
        <dbReference type="ARBA" id="ARBA00004123"/>
    </source>
</evidence>
<name>A0AAV2A2X2_9ARAC</name>
<dbReference type="EMBL" id="CAXIEN010000111">
    <property type="protein sequence ID" value="CAL1278311.1"/>
    <property type="molecule type" value="Genomic_DNA"/>
</dbReference>
<evidence type="ECO:0000313" key="5">
    <source>
        <dbReference type="EMBL" id="CAL1278311.1"/>
    </source>
</evidence>
<dbReference type="AlphaFoldDB" id="A0AAV2A2X2"/>
<evidence type="ECO:0000256" key="2">
    <source>
        <dbReference type="ARBA" id="ARBA00023242"/>
    </source>
</evidence>
<dbReference type="PANTHER" id="PTHR47187">
    <property type="entry name" value="NFATC2-INTERACTING PROTEIN"/>
    <property type="match status" value="1"/>
</dbReference>
<dbReference type="GO" id="GO:0045944">
    <property type="term" value="P:positive regulation of transcription by RNA polymerase II"/>
    <property type="evidence" value="ECO:0007669"/>
    <property type="project" value="TreeGrafter"/>
</dbReference>
<accession>A0AAV2A2X2</accession>
<dbReference type="InterPro" id="IPR022617">
    <property type="entry name" value="Rad60/SUMO-like_dom"/>
</dbReference>
<dbReference type="InterPro" id="IPR029071">
    <property type="entry name" value="Ubiquitin-like_domsf"/>
</dbReference>
<dbReference type="GO" id="GO:0005634">
    <property type="term" value="C:nucleus"/>
    <property type="evidence" value="ECO:0007669"/>
    <property type="project" value="UniProtKB-SubCell"/>
</dbReference>
<dbReference type="SUPFAM" id="SSF54236">
    <property type="entry name" value="Ubiquitin-like"/>
    <property type="match status" value="2"/>
</dbReference>
<dbReference type="Pfam" id="PF11976">
    <property type="entry name" value="Rad60-SLD"/>
    <property type="match status" value="1"/>
</dbReference>
<dbReference type="InterPro" id="IPR052324">
    <property type="entry name" value="NFATC2-Int_DNA_Repair"/>
</dbReference>
<organism evidence="5 6">
    <name type="scientific">Larinioides sclopetarius</name>
    <dbReference type="NCBI Taxonomy" id="280406"/>
    <lineage>
        <taxon>Eukaryota</taxon>
        <taxon>Metazoa</taxon>
        <taxon>Ecdysozoa</taxon>
        <taxon>Arthropoda</taxon>
        <taxon>Chelicerata</taxon>
        <taxon>Arachnida</taxon>
        <taxon>Araneae</taxon>
        <taxon>Araneomorphae</taxon>
        <taxon>Entelegynae</taxon>
        <taxon>Araneoidea</taxon>
        <taxon>Araneidae</taxon>
        <taxon>Larinioides</taxon>
    </lineage>
</organism>
<protein>
    <recommendedName>
        <fullName evidence="4">Rad60/SUMO-like domain-containing protein</fullName>
    </recommendedName>
</protein>
<evidence type="ECO:0000313" key="6">
    <source>
        <dbReference type="Proteomes" id="UP001497382"/>
    </source>
</evidence>
<feature type="compositionally biased region" description="Basic and acidic residues" evidence="3">
    <location>
        <begin position="35"/>
        <end position="62"/>
    </location>
</feature>
<feature type="compositionally biased region" description="Basic and acidic residues" evidence="3">
    <location>
        <begin position="109"/>
        <end position="125"/>
    </location>
</feature>
<dbReference type="Gene3D" id="3.10.20.90">
    <property type="entry name" value="Phosphatidylinositol 3-kinase Catalytic Subunit, Chain A, domain 1"/>
    <property type="match status" value="2"/>
</dbReference>
<comment type="caution">
    <text evidence="5">The sequence shown here is derived from an EMBL/GenBank/DDBJ whole genome shotgun (WGS) entry which is preliminary data.</text>
</comment>
<feature type="domain" description="Rad60/SUMO-like" evidence="4">
    <location>
        <begin position="269"/>
        <end position="340"/>
    </location>
</feature>
<keyword evidence="2" id="KW-0539">Nucleus</keyword>